<dbReference type="Proteomes" id="UP001497482">
    <property type="component" value="Chromosome 7"/>
</dbReference>
<dbReference type="AlphaFoldDB" id="A0AAV2MAY5"/>
<evidence type="ECO:0000313" key="1">
    <source>
        <dbReference type="EMBL" id="CAL1610541.1"/>
    </source>
</evidence>
<protein>
    <submittedName>
        <fullName evidence="1">Uncharacterized protein</fullName>
    </submittedName>
</protein>
<sequence length="170" mass="18692">MSRAPHCGPYIIMRRLKKKSQSVDIASQGFSPTLMPSSPLNRTAPPVAKTLVVQENNTTNSQRRNPRVGELKRGYTIVLCRTFDLCVIKSDCSDLSETPEKTLTAVDHYQRHCLSFCRRCRGCGAVLGAEAAVVLVLRESIHSMSLSIMGSKRIAAALLQASQLFSLSLQ</sequence>
<reference evidence="1 2" key="1">
    <citation type="submission" date="2024-04" db="EMBL/GenBank/DDBJ databases">
        <authorList>
            <person name="Waldvogel A.-M."/>
            <person name="Schoenle A."/>
        </authorList>
    </citation>
    <scope>NUCLEOTIDE SEQUENCE [LARGE SCALE GENOMIC DNA]</scope>
</reference>
<organism evidence="1 2">
    <name type="scientific">Knipowitschia caucasica</name>
    <name type="common">Caucasian dwarf goby</name>
    <name type="synonym">Pomatoschistus caucasicus</name>
    <dbReference type="NCBI Taxonomy" id="637954"/>
    <lineage>
        <taxon>Eukaryota</taxon>
        <taxon>Metazoa</taxon>
        <taxon>Chordata</taxon>
        <taxon>Craniata</taxon>
        <taxon>Vertebrata</taxon>
        <taxon>Euteleostomi</taxon>
        <taxon>Actinopterygii</taxon>
        <taxon>Neopterygii</taxon>
        <taxon>Teleostei</taxon>
        <taxon>Neoteleostei</taxon>
        <taxon>Acanthomorphata</taxon>
        <taxon>Gobiaria</taxon>
        <taxon>Gobiiformes</taxon>
        <taxon>Gobioidei</taxon>
        <taxon>Gobiidae</taxon>
        <taxon>Gobiinae</taxon>
        <taxon>Knipowitschia</taxon>
    </lineage>
</organism>
<name>A0AAV2MAY5_KNICA</name>
<keyword evidence="2" id="KW-1185">Reference proteome</keyword>
<accession>A0AAV2MAY5</accession>
<evidence type="ECO:0000313" key="2">
    <source>
        <dbReference type="Proteomes" id="UP001497482"/>
    </source>
</evidence>
<proteinExistence type="predicted"/>
<gene>
    <name evidence="1" type="ORF">KC01_LOCUS37141</name>
</gene>
<dbReference type="EMBL" id="OZ035829">
    <property type="protein sequence ID" value="CAL1610541.1"/>
    <property type="molecule type" value="Genomic_DNA"/>
</dbReference>